<evidence type="ECO:0000313" key="8">
    <source>
        <dbReference type="Proteomes" id="UP000325081"/>
    </source>
</evidence>
<dbReference type="OrthoDB" id="526653at2759"/>
<proteinExistence type="predicted"/>
<dbReference type="Gene3D" id="1.10.3520.10">
    <property type="entry name" value="Glycolipid transfer protein"/>
    <property type="match status" value="1"/>
</dbReference>
<dbReference type="Gene3D" id="6.10.280.10">
    <property type="entry name" value="Mediator complex, subunit Med21"/>
    <property type="match status" value="1"/>
</dbReference>
<keyword evidence="8" id="KW-1185">Reference proteome</keyword>
<dbReference type="InterPro" id="IPR014830">
    <property type="entry name" value="Glycolipid_transfer_prot_dom"/>
</dbReference>
<dbReference type="EMBL" id="BKCP01004294">
    <property type="protein sequence ID" value="GER29875.1"/>
    <property type="molecule type" value="Genomic_DNA"/>
</dbReference>
<dbReference type="InterPro" id="IPR037212">
    <property type="entry name" value="Med7/Med21-like"/>
</dbReference>
<feature type="region of interest" description="Disordered" evidence="5">
    <location>
        <begin position="33"/>
        <end position="57"/>
    </location>
</feature>
<evidence type="ECO:0000256" key="4">
    <source>
        <dbReference type="ARBA" id="ARBA00023242"/>
    </source>
</evidence>
<dbReference type="SUPFAM" id="SSF110004">
    <property type="entry name" value="Glycolipid transfer protein, GLTP"/>
    <property type="match status" value="1"/>
</dbReference>
<accession>A0A5A7PAH3</accession>
<evidence type="ECO:0000256" key="2">
    <source>
        <dbReference type="ARBA" id="ARBA00023015"/>
    </source>
</evidence>
<comment type="subcellular location">
    <subcellularLocation>
        <location evidence="1">Nucleus</location>
    </subcellularLocation>
</comment>
<dbReference type="Proteomes" id="UP000325081">
    <property type="component" value="Unassembled WGS sequence"/>
</dbReference>
<protein>
    <submittedName>
        <fullName evidence="7">Glycolipid transfer protein</fullName>
    </submittedName>
</protein>
<dbReference type="AlphaFoldDB" id="A0A5A7PAH3"/>
<feature type="non-terminal residue" evidence="7">
    <location>
        <position position="189"/>
    </location>
</feature>
<evidence type="ECO:0000259" key="6">
    <source>
        <dbReference type="Pfam" id="PF08718"/>
    </source>
</evidence>
<keyword evidence="4" id="KW-0539">Nucleus</keyword>
<comment type="caution">
    <text evidence="7">The sequence shown here is derived from an EMBL/GenBank/DDBJ whole genome shotgun (WGS) entry which is preliminary data.</text>
</comment>
<dbReference type="GO" id="GO:0120013">
    <property type="term" value="F:lipid transfer activity"/>
    <property type="evidence" value="ECO:0007669"/>
    <property type="project" value="InterPro"/>
</dbReference>
<evidence type="ECO:0000256" key="3">
    <source>
        <dbReference type="ARBA" id="ARBA00023163"/>
    </source>
</evidence>
<name>A0A5A7PAH3_STRAF</name>
<dbReference type="SUPFAM" id="SSF140718">
    <property type="entry name" value="Mediator hinge subcomplex-like"/>
    <property type="match status" value="1"/>
</dbReference>
<sequence>MDIISQLQEQVNTVAALEFNTLQTLRRDALPIQLSPNYPEPQPANSNGNGVEESDQSRRVTQDFQFRIGESCQAEWQFQFTQSFHYQSLLENPNNNCSWLRMTQLEKNFRSNWKLLQVNDLADASDSYGTLNNILDLDKHNDTVKTQGSLSRNLRRVRQGLDLIRAIFQNFLSTDYVIPSSFIVSSFSI</sequence>
<keyword evidence="2" id="KW-0805">Transcription regulation</keyword>
<evidence type="ECO:0000256" key="5">
    <source>
        <dbReference type="SAM" id="MobiDB-lite"/>
    </source>
</evidence>
<organism evidence="7 8">
    <name type="scientific">Striga asiatica</name>
    <name type="common">Asiatic witchweed</name>
    <name type="synonym">Buchnera asiatica</name>
    <dbReference type="NCBI Taxonomy" id="4170"/>
    <lineage>
        <taxon>Eukaryota</taxon>
        <taxon>Viridiplantae</taxon>
        <taxon>Streptophyta</taxon>
        <taxon>Embryophyta</taxon>
        <taxon>Tracheophyta</taxon>
        <taxon>Spermatophyta</taxon>
        <taxon>Magnoliopsida</taxon>
        <taxon>eudicotyledons</taxon>
        <taxon>Gunneridae</taxon>
        <taxon>Pentapetalae</taxon>
        <taxon>asterids</taxon>
        <taxon>lamiids</taxon>
        <taxon>Lamiales</taxon>
        <taxon>Orobanchaceae</taxon>
        <taxon>Buchnereae</taxon>
        <taxon>Striga</taxon>
    </lineage>
</organism>
<dbReference type="GO" id="GO:0005737">
    <property type="term" value="C:cytoplasm"/>
    <property type="evidence" value="ECO:0007669"/>
    <property type="project" value="InterPro"/>
</dbReference>
<feature type="domain" description="Glycolipid transfer protein" evidence="6">
    <location>
        <begin position="103"/>
        <end position="173"/>
    </location>
</feature>
<reference evidence="8" key="1">
    <citation type="journal article" date="2019" name="Curr. Biol.">
        <title>Genome Sequence of Striga asiatica Provides Insight into the Evolution of Plant Parasitism.</title>
        <authorList>
            <person name="Yoshida S."/>
            <person name="Kim S."/>
            <person name="Wafula E.K."/>
            <person name="Tanskanen J."/>
            <person name="Kim Y.M."/>
            <person name="Honaas L."/>
            <person name="Yang Z."/>
            <person name="Spallek T."/>
            <person name="Conn C.E."/>
            <person name="Ichihashi Y."/>
            <person name="Cheong K."/>
            <person name="Cui S."/>
            <person name="Der J.P."/>
            <person name="Gundlach H."/>
            <person name="Jiao Y."/>
            <person name="Hori C."/>
            <person name="Ishida J.K."/>
            <person name="Kasahara H."/>
            <person name="Kiba T."/>
            <person name="Kim M.S."/>
            <person name="Koo N."/>
            <person name="Laohavisit A."/>
            <person name="Lee Y.H."/>
            <person name="Lumba S."/>
            <person name="McCourt P."/>
            <person name="Mortimer J.C."/>
            <person name="Mutuku J.M."/>
            <person name="Nomura T."/>
            <person name="Sasaki-Sekimoto Y."/>
            <person name="Seto Y."/>
            <person name="Wang Y."/>
            <person name="Wakatake T."/>
            <person name="Sakakibara H."/>
            <person name="Demura T."/>
            <person name="Yamaguchi S."/>
            <person name="Yoneyama K."/>
            <person name="Manabe R.I."/>
            <person name="Nelson D.C."/>
            <person name="Schulman A.H."/>
            <person name="Timko M.P."/>
            <person name="dePamphilis C.W."/>
            <person name="Choi D."/>
            <person name="Shirasu K."/>
        </authorList>
    </citation>
    <scope>NUCLEOTIDE SEQUENCE [LARGE SCALE GENOMIC DNA]</scope>
    <source>
        <strain evidence="8">cv. UVA1</strain>
    </source>
</reference>
<evidence type="ECO:0000313" key="7">
    <source>
        <dbReference type="EMBL" id="GER29875.1"/>
    </source>
</evidence>
<dbReference type="InterPro" id="IPR036497">
    <property type="entry name" value="GLTP_sf"/>
</dbReference>
<gene>
    <name evidence="7" type="ORF">STAS_05783</name>
</gene>
<dbReference type="GO" id="GO:0016592">
    <property type="term" value="C:mediator complex"/>
    <property type="evidence" value="ECO:0007669"/>
    <property type="project" value="InterPro"/>
</dbReference>
<dbReference type="Pfam" id="PF08718">
    <property type="entry name" value="GLTP"/>
    <property type="match status" value="1"/>
</dbReference>
<keyword evidence="3" id="KW-0804">Transcription</keyword>
<evidence type="ECO:0000256" key="1">
    <source>
        <dbReference type="ARBA" id="ARBA00004123"/>
    </source>
</evidence>